<dbReference type="PANTHER" id="PTHR35372">
    <property type="entry name" value="ATP BINDING PROTEIN-RELATED"/>
    <property type="match status" value="1"/>
</dbReference>
<proteinExistence type="predicted"/>
<dbReference type="GO" id="GO:0003677">
    <property type="term" value="F:DNA binding"/>
    <property type="evidence" value="ECO:0007669"/>
    <property type="project" value="InterPro"/>
</dbReference>
<dbReference type="AlphaFoldDB" id="A0A0F9P8Z2"/>
<dbReference type="Pfam" id="PF02257">
    <property type="entry name" value="RFX_DNA_binding"/>
    <property type="match status" value="1"/>
</dbReference>
<evidence type="ECO:0000259" key="4">
    <source>
        <dbReference type="PROSITE" id="PS51206"/>
    </source>
</evidence>
<keyword evidence="2" id="KW-0378">Hydrolase</keyword>
<name>A0A0F9P8Z2_9ZZZZ</name>
<dbReference type="PROSITE" id="PS51206">
    <property type="entry name" value="SF3_HELICASE_1"/>
    <property type="match status" value="1"/>
</dbReference>
<evidence type="ECO:0000313" key="5">
    <source>
        <dbReference type="EMBL" id="KKN26574.1"/>
    </source>
</evidence>
<dbReference type="EMBL" id="LAZR01002709">
    <property type="protein sequence ID" value="KKN26574.1"/>
    <property type="molecule type" value="Genomic_DNA"/>
</dbReference>
<dbReference type="GO" id="GO:0006355">
    <property type="term" value="P:regulation of DNA-templated transcription"/>
    <property type="evidence" value="ECO:0007669"/>
    <property type="project" value="InterPro"/>
</dbReference>
<gene>
    <name evidence="5" type="ORF">LCGC14_0873420</name>
</gene>
<dbReference type="InterPro" id="IPR051620">
    <property type="entry name" value="ORF904-like_C"/>
</dbReference>
<dbReference type="InterPro" id="IPR036388">
    <property type="entry name" value="WH-like_DNA-bd_sf"/>
</dbReference>
<reference evidence="5" key="1">
    <citation type="journal article" date="2015" name="Nature">
        <title>Complex archaea that bridge the gap between prokaryotes and eukaryotes.</title>
        <authorList>
            <person name="Spang A."/>
            <person name="Saw J.H."/>
            <person name="Jorgensen S.L."/>
            <person name="Zaremba-Niedzwiedzka K."/>
            <person name="Martijn J."/>
            <person name="Lind A.E."/>
            <person name="van Eijk R."/>
            <person name="Schleper C."/>
            <person name="Guy L."/>
            <person name="Ettema T.J."/>
        </authorList>
    </citation>
    <scope>NUCLEOTIDE SEQUENCE</scope>
</reference>
<dbReference type="InterPro" id="IPR045455">
    <property type="entry name" value="NrS-1_pol-like_helicase"/>
</dbReference>
<dbReference type="GO" id="GO:0005524">
    <property type="term" value="F:ATP binding"/>
    <property type="evidence" value="ECO:0007669"/>
    <property type="project" value="UniProtKB-KW"/>
</dbReference>
<evidence type="ECO:0000256" key="1">
    <source>
        <dbReference type="ARBA" id="ARBA00022741"/>
    </source>
</evidence>
<dbReference type="InterPro" id="IPR006500">
    <property type="entry name" value="Helicase_put_C_phage/plasmid"/>
</dbReference>
<feature type="domain" description="SF3 helicase" evidence="4">
    <location>
        <begin position="176"/>
        <end position="331"/>
    </location>
</feature>
<keyword evidence="3" id="KW-0067">ATP-binding</keyword>
<organism evidence="5">
    <name type="scientific">marine sediment metagenome</name>
    <dbReference type="NCBI Taxonomy" id="412755"/>
    <lineage>
        <taxon>unclassified sequences</taxon>
        <taxon>metagenomes</taxon>
        <taxon>ecological metagenomes</taxon>
    </lineage>
</organism>
<dbReference type="Gene3D" id="3.40.50.300">
    <property type="entry name" value="P-loop containing nucleotide triphosphate hydrolases"/>
    <property type="match status" value="1"/>
</dbReference>
<dbReference type="InterPro" id="IPR003150">
    <property type="entry name" value="DNA-bd_RFX"/>
</dbReference>
<dbReference type="GO" id="GO:0016787">
    <property type="term" value="F:hydrolase activity"/>
    <property type="evidence" value="ECO:0007669"/>
    <property type="project" value="UniProtKB-KW"/>
</dbReference>
<dbReference type="InterPro" id="IPR027417">
    <property type="entry name" value="P-loop_NTPase"/>
</dbReference>
<dbReference type="PANTHER" id="PTHR35372:SF2">
    <property type="entry name" value="SF3 HELICASE DOMAIN-CONTAINING PROTEIN"/>
    <property type="match status" value="1"/>
</dbReference>
<evidence type="ECO:0000256" key="2">
    <source>
        <dbReference type="ARBA" id="ARBA00022801"/>
    </source>
</evidence>
<dbReference type="InterPro" id="IPR014015">
    <property type="entry name" value="Helicase_SF3_DNA-vir"/>
</dbReference>
<dbReference type="Gene3D" id="1.10.10.10">
    <property type="entry name" value="Winged helix-like DNA-binding domain superfamily/Winged helix DNA-binding domain"/>
    <property type="match status" value="1"/>
</dbReference>
<protein>
    <recommendedName>
        <fullName evidence="4">SF3 helicase domain-containing protein</fullName>
    </recommendedName>
</protein>
<comment type="caution">
    <text evidence="5">The sequence shown here is derived from an EMBL/GenBank/DDBJ whole genome shotgun (WGS) entry which is preliminary data.</text>
</comment>
<dbReference type="SUPFAM" id="SSF52540">
    <property type="entry name" value="P-loop containing nucleoside triphosphate hydrolases"/>
    <property type="match status" value="1"/>
</dbReference>
<accession>A0A0F9P8Z2</accession>
<dbReference type="Pfam" id="PF08706">
    <property type="entry name" value="D5_N"/>
    <property type="match status" value="1"/>
</dbReference>
<sequence>MSNEVTEHYLAAQLVEAAFTKELSHGRKVKTIKYFGDYFYIYTDENVWERRSKAEMRDYFVEPLVNQTGGLSTKRLNTVLDCLTAKARRATDRNLQFNSWDNPETKPAATIPVLNGLVVRTDPPDWKDPDSVSKFSWIPHTPEYFSLNQLPFRFNEDATCPQWEEFIEQISCGKKDRAEVLQQWAGYLFMKTDGEQKFLLYFGEGQNGKGVYTNILQRLVGDGNYSNVGLDQFSNKYAVASMMGKMVNMSNESSKNIKGTAENILKTLTGGDTHSFEAKYKDPTSCRPTAKIMLATNDLPRFNDRSRGTWRRVLLLPFELNVEDGKVDKNLFSKLGQELPGILNWALKGMLSLEENRGFTKLSDHDEMIHNYRNEADPSRDFLLEFYEYSEEARGKSSASVYEHYKNHCKENGFQAMASTGLGKQIKRVFPKVDKIRARIPKTKNLENIYKGLRKKSTLA</sequence>
<evidence type="ECO:0000256" key="3">
    <source>
        <dbReference type="ARBA" id="ARBA00022840"/>
    </source>
</evidence>
<dbReference type="InterPro" id="IPR014818">
    <property type="entry name" value="Phage/plasmid_primase_P4_C"/>
</dbReference>
<dbReference type="NCBIfam" id="TIGR01613">
    <property type="entry name" value="primase_Cterm"/>
    <property type="match status" value="1"/>
</dbReference>
<dbReference type="Pfam" id="PF19263">
    <property type="entry name" value="DUF5906"/>
    <property type="match status" value="1"/>
</dbReference>
<keyword evidence="1" id="KW-0547">Nucleotide-binding</keyword>